<dbReference type="InterPro" id="IPR036514">
    <property type="entry name" value="SGNH_hydro_sf"/>
</dbReference>
<reference evidence="5 6" key="1">
    <citation type="submission" date="2023-06" db="EMBL/GenBank/DDBJ databases">
        <authorList>
            <person name="Oyuntsetseg B."/>
            <person name="Kim S.B."/>
        </authorList>
    </citation>
    <scope>NUCLEOTIDE SEQUENCE [LARGE SCALE GENOMIC DNA]</scope>
    <source>
        <strain evidence="5 6">2-15</strain>
    </source>
</reference>
<dbReference type="GO" id="GO:0019433">
    <property type="term" value="P:triglyceride catabolic process"/>
    <property type="evidence" value="ECO:0007669"/>
    <property type="project" value="TreeGrafter"/>
</dbReference>
<dbReference type="EC" id="3.1.-.-" evidence="5"/>
<dbReference type="Gene3D" id="3.40.50.1110">
    <property type="entry name" value="SGNH hydrolase"/>
    <property type="match status" value="1"/>
</dbReference>
<keyword evidence="2" id="KW-1015">Disulfide bond</keyword>
<keyword evidence="6" id="KW-1185">Reference proteome</keyword>
<dbReference type="GO" id="GO:0004806">
    <property type="term" value="F:triacylglycerol lipase activity"/>
    <property type="evidence" value="ECO:0007669"/>
    <property type="project" value="TreeGrafter"/>
</dbReference>
<feature type="signal peptide" evidence="3">
    <location>
        <begin position="1"/>
        <end position="26"/>
    </location>
</feature>
<feature type="disulfide bond" evidence="2">
    <location>
        <begin position="203"/>
        <end position="253"/>
    </location>
</feature>
<dbReference type="SUPFAM" id="SSF52266">
    <property type="entry name" value="SGNH hydrolase"/>
    <property type="match status" value="1"/>
</dbReference>
<dbReference type="EMBL" id="CP127294">
    <property type="protein sequence ID" value="WIX83294.1"/>
    <property type="molecule type" value="Genomic_DNA"/>
</dbReference>
<sequence length="294" mass="30261">MRTTRLVFAALAAATAVTTATATADAAPRQEYYRNYVALGDSYTAGPLIPAQRLDPLGCARSSSNYPSILASALRVESFTDVSCSGADTSNMTAAQSVPLGVNAPQFSALRLDTDLVTLAIGGNDSGVFGTLIGTCPALRPTDPSGNPCERHFTAGGVDSIKAALKNTQQSIRTVLTGIHARSPRAKVLAVGYPRIAPASGYCPSVLPFADGDYAWLSSVEEALNTAIENAVEADGNASYVDTFTPSAGHDACAPGGAAWINGQDTLLFTAAAYHPLPEGMAGLAGVIHRQLAG</sequence>
<dbReference type="Pfam" id="PF13472">
    <property type="entry name" value="Lipase_GDSL_2"/>
    <property type="match status" value="1"/>
</dbReference>
<dbReference type="InterPro" id="IPR013830">
    <property type="entry name" value="SGNH_hydro"/>
</dbReference>
<feature type="active site" description="Nucleophile" evidence="1">
    <location>
        <position position="42"/>
    </location>
</feature>
<keyword evidence="5" id="KW-0378">Hydrolase</keyword>
<feature type="disulfide bond" evidence="2">
    <location>
        <begin position="136"/>
        <end position="149"/>
    </location>
</feature>
<dbReference type="AlphaFoldDB" id="A0A9Y2INQ5"/>
<evidence type="ECO:0000313" key="6">
    <source>
        <dbReference type="Proteomes" id="UP001236014"/>
    </source>
</evidence>
<keyword evidence="3" id="KW-0732">Signal</keyword>
<evidence type="ECO:0000256" key="3">
    <source>
        <dbReference type="SAM" id="SignalP"/>
    </source>
</evidence>
<dbReference type="Proteomes" id="UP001236014">
    <property type="component" value="Chromosome"/>
</dbReference>
<evidence type="ECO:0000313" key="5">
    <source>
        <dbReference type="EMBL" id="WIX83294.1"/>
    </source>
</evidence>
<organism evidence="5 6">
    <name type="scientific">Amycolatopsis carbonis</name>
    <dbReference type="NCBI Taxonomy" id="715471"/>
    <lineage>
        <taxon>Bacteria</taxon>
        <taxon>Bacillati</taxon>
        <taxon>Actinomycetota</taxon>
        <taxon>Actinomycetes</taxon>
        <taxon>Pseudonocardiales</taxon>
        <taxon>Pseudonocardiaceae</taxon>
        <taxon>Amycolatopsis</taxon>
    </lineage>
</organism>
<feature type="domain" description="SGNH hydrolase-type esterase" evidence="4">
    <location>
        <begin position="38"/>
        <end position="281"/>
    </location>
</feature>
<dbReference type="PANTHER" id="PTHR37981">
    <property type="entry name" value="LIPASE 2"/>
    <property type="match status" value="1"/>
</dbReference>
<protein>
    <submittedName>
        <fullName evidence="5">SGNH/GDSL hydrolase family protein</fullName>
        <ecNumber evidence="5">3.1.-.-</ecNumber>
    </submittedName>
</protein>
<dbReference type="InterPro" id="IPR037460">
    <property type="entry name" value="SEST-like"/>
</dbReference>
<proteinExistence type="predicted"/>
<gene>
    <name evidence="5" type="ORF">QRX50_22295</name>
</gene>
<evidence type="ECO:0000256" key="2">
    <source>
        <dbReference type="PIRSR" id="PIRSR637460-2"/>
    </source>
</evidence>
<dbReference type="RefSeq" id="WP_285973847.1">
    <property type="nucleotide sequence ID" value="NZ_CP127294.1"/>
</dbReference>
<feature type="chain" id="PRO_5040984345" evidence="3">
    <location>
        <begin position="27"/>
        <end position="294"/>
    </location>
</feature>
<dbReference type="CDD" id="cd01823">
    <property type="entry name" value="SEST_like"/>
    <property type="match status" value="1"/>
</dbReference>
<feature type="disulfide bond" evidence="2">
    <location>
        <begin position="59"/>
        <end position="84"/>
    </location>
</feature>
<evidence type="ECO:0000256" key="1">
    <source>
        <dbReference type="PIRSR" id="PIRSR637460-1"/>
    </source>
</evidence>
<dbReference type="PANTHER" id="PTHR37981:SF1">
    <property type="entry name" value="SGNH HYDROLASE-TYPE ESTERASE DOMAIN-CONTAINING PROTEIN"/>
    <property type="match status" value="1"/>
</dbReference>
<name>A0A9Y2INQ5_9PSEU</name>
<dbReference type="KEGG" id="acab:QRX50_22295"/>
<accession>A0A9Y2INQ5</accession>
<feature type="active site" evidence="1">
    <location>
        <position position="275"/>
    </location>
</feature>
<evidence type="ECO:0000259" key="4">
    <source>
        <dbReference type="Pfam" id="PF13472"/>
    </source>
</evidence>